<sequence length="391" mass="41829">MPLNNRIAAMAPEIAEWRQTIHANPELGFEEHATSALVAEKLASWGIEVHRGIAGTGLVGVLRNGNSGRSIGLRADMDCLPMTEETGLPHASKTPGKMHACGHDGHTAMLLGAAKYLAETRNFDGTVNFIFQPAEEGPGGGRVMVEEGLFERFPCDSVYGIHNDPSLPLGETAIVSGPILASADTVTFKIRGLGGHAARPHMAIDPVLIGSQLVVALQGIVSRRVDPLDSAVLSLCMFHAGSASNVIPETAEIKGTIRTLKKETRAAMERHIKRIAASVAEAFEAEIVVEWKSGYPVTVNHERETDLAAQAAAKVFAPEGIIRKRPPIMGAEDFSYMLEKRPGAFVKLGQKAPDGKGGVPVHHPKYDFNDDAAPYGVGFFSALVEQELPRG</sequence>
<evidence type="ECO:0000313" key="4">
    <source>
        <dbReference type="Proteomes" id="UP001305521"/>
    </source>
</evidence>
<dbReference type="CDD" id="cd05666">
    <property type="entry name" value="M20_Acy1-like"/>
    <property type="match status" value="1"/>
</dbReference>
<dbReference type="RefSeq" id="WP_318651052.1">
    <property type="nucleotide sequence ID" value="NZ_CP137852.1"/>
</dbReference>
<keyword evidence="4" id="KW-1185">Reference proteome</keyword>
<accession>A0ABZ0PNG0</accession>
<dbReference type="PANTHER" id="PTHR11014:SF63">
    <property type="entry name" value="METALLOPEPTIDASE, PUTATIVE (AFU_ORTHOLOGUE AFUA_6G09600)-RELATED"/>
    <property type="match status" value="1"/>
</dbReference>
<evidence type="ECO:0000313" key="3">
    <source>
        <dbReference type="EMBL" id="WPB87095.1"/>
    </source>
</evidence>
<keyword evidence="1" id="KW-0378">Hydrolase</keyword>
<organism evidence="3 4">
    <name type="scientific">Sediminicoccus rosea</name>
    <dbReference type="NCBI Taxonomy" id="1225128"/>
    <lineage>
        <taxon>Bacteria</taxon>
        <taxon>Pseudomonadati</taxon>
        <taxon>Pseudomonadota</taxon>
        <taxon>Alphaproteobacteria</taxon>
        <taxon>Acetobacterales</taxon>
        <taxon>Roseomonadaceae</taxon>
        <taxon>Sediminicoccus</taxon>
    </lineage>
</organism>
<dbReference type="PANTHER" id="PTHR11014">
    <property type="entry name" value="PEPTIDASE M20 FAMILY MEMBER"/>
    <property type="match status" value="1"/>
</dbReference>
<name>A0ABZ0PNG0_9PROT</name>
<gene>
    <name evidence="3" type="ORF">R9Z33_09505</name>
</gene>
<dbReference type="Gene3D" id="3.30.70.360">
    <property type="match status" value="1"/>
</dbReference>
<proteinExistence type="predicted"/>
<dbReference type="Proteomes" id="UP001305521">
    <property type="component" value="Chromosome"/>
</dbReference>
<dbReference type="InterPro" id="IPR011650">
    <property type="entry name" value="Peptidase_M20_dimer"/>
</dbReference>
<protein>
    <submittedName>
        <fullName evidence="3">M20 aminoacylase family protein</fullName>
    </submittedName>
</protein>
<evidence type="ECO:0000256" key="1">
    <source>
        <dbReference type="ARBA" id="ARBA00022801"/>
    </source>
</evidence>
<dbReference type="EMBL" id="CP137852">
    <property type="protein sequence ID" value="WPB87095.1"/>
    <property type="molecule type" value="Genomic_DNA"/>
</dbReference>
<reference evidence="3 4" key="1">
    <citation type="submission" date="2023-11" db="EMBL/GenBank/DDBJ databases">
        <title>Arctic aerobic anoxygenic photoheterotroph Sediminicoccus rosea KRV36 adapts its photosynthesis to long days of polar summer.</title>
        <authorList>
            <person name="Tomasch J."/>
            <person name="Kopejtka K."/>
            <person name="Bily T."/>
            <person name="Gardiner A.T."/>
            <person name="Gardian Z."/>
            <person name="Shivaramu S."/>
            <person name="Koblizek M."/>
            <person name="Engelhardt F."/>
            <person name="Kaftan D."/>
        </authorList>
    </citation>
    <scope>NUCLEOTIDE SEQUENCE [LARGE SCALE GENOMIC DNA]</scope>
    <source>
        <strain evidence="3 4">R-30</strain>
    </source>
</reference>
<dbReference type="InterPro" id="IPR002933">
    <property type="entry name" value="Peptidase_M20"/>
</dbReference>
<feature type="domain" description="Peptidase M20 dimerisation" evidence="2">
    <location>
        <begin position="185"/>
        <end position="281"/>
    </location>
</feature>
<dbReference type="Pfam" id="PF07687">
    <property type="entry name" value="M20_dimer"/>
    <property type="match status" value="1"/>
</dbReference>
<dbReference type="SUPFAM" id="SSF53187">
    <property type="entry name" value="Zn-dependent exopeptidases"/>
    <property type="match status" value="1"/>
</dbReference>
<dbReference type="SUPFAM" id="SSF55031">
    <property type="entry name" value="Bacterial exopeptidase dimerisation domain"/>
    <property type="match status" value="1"/>
</dbReference>
<dbReference type="InterPro" id="IPR036264">
    <property type="entry name" value="Bact_exopeptidase_dim_dom"/>
</dbReference>
<dbReference type="NCBIfam" id="TIGR01891">
    <property type="entry name" value="amidohydrolases"/>
    <property type="match status" value="1"/>
</dbReference>
<evidence type="ECO:0000259" key="2">
    <source>
        <dbReference type="Pfam" id="PF07687"/>
    </source>
</evidence>
<dbReference type="PIRSF" id="PIRSF005962">
    <property type="entry name" value="Pept_M20D_amidohydro"/>
    <property type="match status" value="1"/>
</dbReference>
<dbReference type="InterPro" id="IPR017439">
    <property type="entry name" value="Amidohydrolase"/>
</dbReference>
<dbReference type="Gene3D" id="3.40.630.10">
    <property type="entry name" value="Zn peptidases"/>
    <property type="match status" value="1"/>
</dbReference>
<dbReference type="Pfam" id="PF01546">
    <property type="entry name" value="Peptidase_M20"/>
    <property type="match status" value="1"/>
</dbReference>